<dbReference type="InterPro" id="IPR029063">
    <property type="entry name" value="SAM-dependent_MTases_sf"/>
</dbReference>
<evidence type="ECO:0000256" key="2">
    <source>
        <dbReference type="ARBA" id="ARBA00022603"/>
    </source>
</evidence>
<dbReference type="Gene3D" id="3.40.50.150">
    <property type="entry name" value="Vaccinia Virus protein VP39"/>
    <property type="match status" value="1"/>
</dbReference>
<evidence type="ECO:0000256" key="6">
    <source>
        <dbReference type="PROSITE-ProRule" id="PRU01016"/>
    </source>
</evidence>
<dbReference type="REBASE" id="228716">
    <property type="entry name" value="M.SmoMQ1ORF5280P"/>
</dbReference>
<evidence type="ECO:0000256" key="1">
    <source>
        <dbReference type="ARBA" id="ARBA00011975"/>
    </source>
</evidence>
<evidence type="ECO:0000256" key="4">
    <source>
        <dbReference type="ARBA" id="ARBA00022691"/>
    </source>
</evidence>
<evidence type="ECO:0000313" key="9">
    <source>
        <dbReference type="Proteomes" id="UP000234790"/>
    </source>
</evidence>
<evidence type="ECO:0000256" key="5">
    <source>
        <dbReference type="ARBA" id="ARBA00022747"/>
    </source>
</evidence>
<keyword evidence="4 6" id="KW-0949">S-adenosyl-L-methionine</keyword>
<dbReference type="Pfam" id="PF00145">
    <property type="entry name" value="DNA_methylase"/>
    <property type="match status" value="1"/>
</dbReference>
<dbReference type="AlphaFoldDB" id="A0A2K9LUP9"/>
<dbReference type="PRINTS" id="PR00105">
    <property type="entry name" value="C5METTRFRASE"/>
</dbReference>
<dbReference type="EC" id="2.1.1.37" evidence="1"/>
<dbReference type="SUPFAM" id="SSF53335">
    <property type="entry name" value="S-adenosyl-L-methionine-dependent methyltransferases"/>
    <property type="match status" value="1"/>
</dbReference>
<protein>
    <recommendedName>
        <fullName evidence="1">DNA (cytosine-5-)-methyltransferase</fullName>
        <ecNumber evidence="1">2.1.1.37</ecNumber>
    </recommendedName>
</protein>
<comment type="caution">
    <text evidence="6">Lacks conserved residue(s) required for the propagation of feature annotation.</text>
</comment>
<accession>A0A2K9LUP9</accession>
<keyword evidence="5" id="KW-0680">Restriction system</keyword>
<dbReference type="Gene3D" id="3.90.120.10">
    <property type="entry name" value="DNA Methylase, subunit A, domain 2"/>
    <property type="match status" value="1"/>
</dbReference>
<keyword evidence="9" id="KW-1185">Reference proteome</keyword>
<dbReference type="InterPro" id="IPR001525">
    <property type="entry name" value="C5_MeTfrase"/>
</dbReference>
<dbReference type="EMBL" id="CP025543">
    <property type="protein sequence ID" value="AUM62777.1"/>
    <property type="molecule type" value="Genomic_DNA"/>
</dbReference>
<gene>
    <name evidence="8" type="ORF">SMONO_v1c05280</name>
</gene>
<name>A0A2K9LUP9_SPISQ</name>
<evidence type="ECO:0000256" key="7">
    <source>
        <dbReference type="RuleBase" id="RU000416"/>
    </source>
</evidence>
<organism evidence="8 9">
    <name type="scientific">Spiroplasma monobiae MQ-1</name>
    <dbReference type="NCBI Taxonomy" id="1336748"/>
    <lineage>
        <taxon>Bacteria</taxon>
        <taxon>Bacillati</taxon>
        <taxon>Mycoplasmatota</taxon>
        <taxon>Mollicutes</taxon>
        <taxon>Entomoplasmatales</taxon>
        <taxon>Spiroplasmataceae</taxon>
        <taxon>Spiroplasma</taxon>
    </lineage>
</organism>
<dbReference type="GO" id="GO:0032259">
    <property type="term" value="P:methylation"/>
    <property type="evidence" value="ECO:0007669"/>
    <property type="project" value="UniProtKB-KW"/>
</dbReference>
<dbReference type="PANTHER" id="PTHR46098:SF1">
    <property type="entry name" value="TRNA (CYTOSINE(38)-C(5))-METHYLTRANSFERASE"/>
    <property type="match status" value="1"/>
</dbReference>
<sequence length="386" mass="45387">MKYVNLFSGIGAYNQAMKKFDGECVWSCEKNSYSLETYKVNFNLNASKDIRNISVKEIPDHEVLLCSLPEKAFAKAEQRSWYEFSDTDLVFEMTKVIESKNPKYVLFENIKNLGTNEKGKTWKKLKEIFKRLGYVTTKKPILLSPHQFGIPHFKTRSFVTAIKKEFINEDYLELNFRGKVKKSSNNIETIFNKKDKFDSNIYEITPTEKRILDAWNEFRKNVKVENLDFPIWTDHFKTANRIVDQMSEWMQSVVNKNKELYINNVKFIDSWLQKNYDVLRAKSSYRKLDWKDESGIKDIYGGLIQIKASGIKIQEPTVVQSISSISEVPIYGPEKRRLTLRECARLLSLPEEFEINKNIKQAYKQFNQTVNVTVVEKILEKLFEYK</sequence>
<proteinExistence type="inferred from homology"/>
<keyword evidence="3 6" id="KW-0808">Transferase</keyword>
<dbReference type="PROSITE" id="PS51679">
    <property type="entry name" value="SAM_MT_C5"/>
    <property type="match status" value="1"/>
</dbReference>
<dbReference type="RefSeq" id="WP_101780830.1">
    <property type="nucleotide sequence ID" value="NZ_CP025543.1"/>
</dbReference>
<dbReference type="GO" id="GO:0003886">
    <property type="term" value="F:DNA (cytosine-5-)-methyltransferase activity"/>
    <property type="evidence" value="ECO:0007669"/>
    <property type="project" value="UniProtKB-EC"/>
</dbReference>
<dbReference type="OrthoDB" id="9813719at2"/>
<evidence type="ECO:0000256" key="3">
    <source>
        <dbReference type="ARBA" id="ARBA00022679"/>
    </source>
</evidence>
<evidence type="ECO:0000313" key="8">
    <source>
        <dbReference type="EMBL" id="AUM62777.1"/>
    </source>
</evidence>
<dbReference type="NCBIfam" id="TIGR00675">
    <property type="entry name" value="dcm"/>
    <property type="match status" value="1"/>
</dbReference>
<dbReference type="InterPro" id="IPR050750">
    <property type="entry name" value="C5-MTase"/>
</dbReference>
<dbReference type="KEGG" id="smoo:SMONO_v1c05280"/>
<comment type="similarity">
    <text evidence="6 7">Belongs to the class I-like SAM-binding methyltransferase superfamily. C5-methyltransferase family.</text>
</comment>
<dbReference type="Proteomes" id="UP000234790">
    <property type="component" value="Chromosome"/>
</dbReference>
<dbReference type="GO" id="GO:0009307">
    <property type="term" value="P:DNA restriction-modification system"/>
    <property type="evidence" value="ECO:0007669"/>
    <property type="project" value="UniProtKB-KW"/>
</dbReference>
<dbReference type="PANTHER" id="PTHR46098">
    <property type="entry name" value="TRNA (CYTOSINE(38)-C(5))-METHYLTRANSFERASE"/>
    <property type="match status" value="1"/>
</dbReference>
<keyword evidence="2 6" id="KW-0489">Methyltransferase</keyword>
<reference evidence="8 9" key="1">
    <citation type="submission" date="2017-12" db="EMBL/GenBank/DDBJ databases">
        <title>Complete genome sequence of Spiroplasma monobiae MQ-1 (ATCC 33825).</title>
        <authorList>
            <person name="Tsai Y.-M."/>
            <person name="Lo W.-S."/>
            <person name="Wu P.-S."/>
            <person name="Cho S.-T."/>
            <person name="Kuo C.-H."/>
        </authorList>
    </citation>
    <scope>NUCLEOTIDE SEQUENCE [LARGE SCALE GENOMIC DNA]</scope>
    <source>
        <strain evidence="8 9">MQ-1</strain>
    </source>
</reference>